<sequence length="57" mass="6851">SDSHLAGFFSTFHSVHKNPTFEWEKYNRSRLCEILFSNVLFLHRTGIPKHYLLMHIF</sequence>
<evidence type="ECO:0008006" key="3">
    <source>
        <dbReference type="Google" id="ProtNLM"/>
    </source>
</evidence>
<name>A0ABD0SR25_LOXSC</name>
<gene>
    <name evidence="1" type="ORF">ABMA28_004382</name>
</gene>
<feature type="non-terminal residue" evidence="1">
    <location>
        <position position="57"/>
    </location>
</feature>
<feature type="non-terminal residue" evidence="1">
    <location>
        <position position="1"/>
    </location>
</feature>
<dbReference type="Proteomes" id="UP001549921">
    <property type="component" value="Unassembled WGS sequence"/>
</dbReference>
<reference evidence="1 2" key="1">
    <citation type="submission" date="2024-06" db="EMBL/GenBank/DDBJ databases">
        <title>A chromosome-level genome assembly of beet webworm, Loxostege sticticalis.</title>
        <authorList>
            <person name="Zhang Y."/>
        </authorList>
    </citation>
    <scope>NUCLEOTIDE SEQUENCE [LARGE SCALE GENOMIC DNA]</scope>
    <source>
        <strain evidence="1">AQ028</strain>
        <tissue evidence="1">Male pupae</tissue>
    </source>
</reference>
<evidence type="ECO:0000313" key="2">
    <source>
        <dbReference type="Proteomes" id="UP001549921"/>
    </source>
</evidence>
<accession>A0ABD0SR25</accession>
<dbReference type="EMBL" id="JBEDNZ010000016">
    <property type="protein sequence ID" value="KAL0822260.1"/>
    <property type="molecule type" value="Genomic_DNA"/>
</dbReference>
<organism evidence="1 2">
    <name type="scientific">Loxostege sticticalis</name>
    <name type="common">Beet webworm moth</name>
    <dbReference type="NCBI Taxonomy" id="481309"/>
    <lineage>
        <taxon>Eukaryota</taxon>
        <taxon>Metazoa</taxon>
        <taxon>Ecdysozoa</taxon>
        <taxon>Arthropoda</taxon>
        <taxon>Hexapoda</taxon>
        <taxon>Insecta</taxon>
        <taxon>Pterygota</taxon>
        <taxon>Neoptera</taxon>
        <taxon>Endopterygota</taxon>
        <taxon>Lepidoptera</taxon>
        <taxon>Glossata</taxon>
        <taxon>Ditrysia</taxon>
        <taxon>Pyraloidea</taxon>
        <taxon>Crambidae</taxon>
        <taxon>Pyraustinae</taxon>
        <taxon>Loxostege</taxon>
    </lineage>
</organism>
<dbReference type="AlphaFoldDB" id="A0ABD0SR25"/>
<proteinExistence type="predicted"/>
<comment type="caution">
    <text evidence="1">The sequence shown here is derived from an EMBL/GenBank/DDBJ whole genome shotgun (WGS) entry which is preliminary data.</text>
</comment>
<evidence type="ECO:0000313" key="1">
    <source>
        <dbReference type="EMBL" id="KAL0822260.1"/>
    </source>
</evidence>
<protein>
    <recommendedName>
        <fullName evidence="3">Maturase K</fullName>
    </recommendedName>
</protein>